<reference evidence="3 4" key="1">
    <citation type="journal article" date="2019" name="Int. J. Syst. Evol. Microbiol.">
        <title>The Global Catalogue of Microorganisms (GCM) 10K type strain sequencing project: providing services to taxonomists for standard genome sequencing and annotation.</title>
        <authorList>
            <consortium name="The Broad Institute Genomics Platform"/>
            <consortium name="The Broad Institute Genome Sequencing Center for Infectious Disease"/>
            <person name="Wu L."/>
            <person name="Ma J."/>
        </authorList>
    </citation>
    <scope>NUCLEOTIDE SEQUENCE [LARGE SCALE GENOMIC DNA]</scope>
    <source>
        <strain evidence="3 4">GX21</strain>
    </source>
</reference>
<gene>
    <name evidence="3" type="ORF">ACFQKE_13595</name>
</gene>
<dbReference type="InterPro" id="IPR014729">
    <property type="entry name" value="Rossmann-like_a/b/a_fold"/>
</dbReference>
<dbReference type="EMBL" id="JBHTAT010000001">
    <property type="protein sequence ID" value="MFC7256317.1"/>
    <property type="molecule type" value="Genomic_DNA"/>
</dbReference>
<dbReference type="InterPro" id="IPR006016">
    <property type="entry name" value="UspA"/>
</dbReference>
<dbReference type="GeneID" id="96954703"/>
<evidence type="ECO:0000256" key="1">
    <source>
        <dbReference type="ARBA" id="ARBA00008791"/>
    </source>
</evidence>
<dbReference type="Proteomes" id="UP001596434">
    <property type="component" value="Unassembled WGS sequence"/>
</dbReference>
<dbReference type="Pfam" id="PF00582">
    <property type="entry name" value="Usp"/>
    <property type="match status" value="2"/>
</dbReference>
<organism evidence="3 4">
    <name type="scientific">Haloplanus litoreus</name>
    <dbReference type="NCBI Taxonomy" id="767515"/>
    <lineage>
        <taxon>Archaea</taxon>
        <taxon>Methanobacteriati</taxon>
        <taxon>Methanobacteriota</taxon>
        <taxon>Stenosarchaea group</taxon>
        <taxon>Halobacteria</taxon>
        <taxon>Halobacteriales</taxon>
        <taxon>Haloferacaceae</taxon>
        <taxon>Haloplanus</taxon>
    </lineage>
</organism>
<dbReference type="PANTHER" id="PTHR46268">
    <property type="entry name" value="STRESS RESPONSE PROTEIN NHAX"/>
    <property type="match status" value="1"/>
</dbReference>
<dbReference type="PRINTS" id="PR01438">
    <property type="entry name" value="UNVRSLSTRESS"/>
</dbReference>
<dbReference type="RefSeq" id="WP_379705005.1">
    <property type="nucleotide sequence ID" value="NZ_JBHTAT010000001.1"/>
</dbReference>
<sequence length="293" mass="30738">MYDTILVPTDGSAAAEAAARHAIDLARAFDSELVFLSVVEEGVLSRALGDVDPPVGERREKLEQAAREAVEALQGLAATSNGGAVRTTVERGRPHETILDVADRHDADLIAMGTHGRTGLDRVLLGSVTERVVRTSDVPVLTARADSASDGAVEAVLLPTDGSEAATAAVDHGIAIAERYGATVHVLSVIDIGALAGASSIGMSVPDVVEDLEATHEEAVETIADRCERGGLDARTHVEQGTPHRSIREYVDAEGIDLVTMGTHGRTGFDRFVLGSVTDRVIRTSSAPVLTVR</sequence>
<name>A0ABD6A069_9EURY</name>
<dbReference type="SUPFAM" id="SSF52402">
    <property type="entry name" value="Adenine nucleotide alpha hydrolases-like"/>
    <property type="match status" value="2"/>
</dbReference>
<dbReference type="InterPro" id="IPR006015">
    <property type="entry name" value="Universal_stress_UspA"/>
</dbReference>
<dbReference type="Gene3D" id="3.40.50.620">
    <property type="entry name" value="HUPs"/>
    <property type="match status" value="2"/>
</dbReference>
<dbReference type="PANTHER" id="PTHR46268:SF6">
    <property type="entry name" value="UNIVERSAL STRESS PROTEIN UP12"/>
    <property type="match status" value="1"/>
</dbReference>
<comment type="caution">
    <text evidence="3">The sequence shown here is derived from an EMBL/GenBank/DDBJ whole genome shotgun (WGS) entry which is preliminary data.</text>
</comment>
<keyword evidence="4" id="KW-1185">Reference proteome</keyword>
<feature type="domain" description="UspA" evidence="2">
    <location>
        <begin position="1"/>
        <end position="143"/>
    </location>
</feature>
<dbReference type="CDD" id="cd00293">
    <property type="entry name" value="USP-like"/>
    <property type="match status" value="2"/>
</dbReference>
<accession>A0ABD6A069</accession>
<comment type="similarity">
    <text evidence="1">Belongs to the universal stress protein A family.</text>
</comment>
<evidence type="ECO:0000313" key="4">
    <source>
        <dbReference type="Proteomes" id="UP001596434"/>
    </source>
</evidence>
<evidence type="ECO:0000313" key="3">
    <source>
        <dbReference type="EMBL" id="MFC7256317.1"/>
    </source>
</evidence>
<protein>
    <submittedName>
        <fullName evidence="3">Universal stress protein</fullName>
    </submittedName>
</protein>
<proteinExistence type="inferred from homology"/>
<feature type="domain" description="UspA" evidence="2">
    <location>
        <begin position="155"/>
        <end position="293"/>
    </location>
</feature>
<dbReference type="AlphaFoldDB" id="A0ABD6A069"/>
<evidence type="ECO:0000259" key="2">
    <source>
        <dbReference type="Pfam" id="PF00582"/>
    </source>
</evidence>